<feature type="chain" id="PRO_5047396118" description="Bowman-Birk serine protease inhibitors family domain-containing protein" evidence="1">
    <location>
        <begin position="22"/>
        <end position="72"/>
    </location>
</feature>
<gene>
    <name evidence="2" type="ORF">JKIAZH3_G230</name>
</gene>
<dbReference type="Proteomes" id="UP000836402">
    <property type="component" value="Unassembled WGS sequence"/>
</dbReference>
<protein>
    <recommendedName>
        <fullName evidence="4">Bowman-Birk serine protease inhibitors family domain-containing protein</fullName>
    </recommendedName>
</protein>
<comment type="caution">
    <text evidence="2">The sequence shown here is derived from an EMBL/GenBank/DDBJ whole genome shotgun (WGS) entry which is preliminary data.</text>
</comment>
<evidence type="ECO:0000313" key="2">
    <source>
        <dbReference type="EMBL" id="CAD6959910.1"/>
    </source>
</evidence>
<evidence type="ECO:0008006" key="4">
    <source>
        <dbReference type="Google" id="ProtNLM"/>
    </source>
</evidence>
<accession>A0ABN7JCK7</accession>
<reference evidence="2" key="1">
    <citation type="submission" date="2020-10" db="EMBL/GenBank/DDBJ databases">
        <authorList>
            <person name="Sedaghatjoo S."/>
        </authorList>
    </citation>
    <scope>NUCLEOTIDE SEQUENCE</scope>
    <source>
        <strain evidence="2">AZH3</strain>
    </source>
</reference>
<sequence>MNIKVTALLCVLLASIAAAGGFPKPDPKPDQYDACMRRCEPAKMDHLQFDYSCQSYCKHCVFKKPKDPVCRS</sequence>
<keyword evidence="3" id="KW-1185">Reference proteome</keyword>
<dbReference type="EMBL" id="CAJHJG010006841">
    <property type="protein sequence ID" value="CAD6959910.1"/>
    <property type="molecule type" value="Genomic_DNA"/>
</dbReference>
<feature type="signal peptide" evidence="1">
    <location>
        <begin position="1"/>
        <end position="21"/>
    </location>
</feature>
<keyword evidence="1" id="KW-0732">Signal</keyword>
<name>A0ABN7JCK7_9BASI</name>
<evidence type="ECO:0000313" key="3">
    <source>
        <dbReference type="Proteomes" id="UP000836402"/>
    </source>
</evidence>
<organism evidence="2 3">
    <name type="scientific">Tilletia caries</name>
    <name type="common">wheat bunt fungus</name>
    <dbReference type="NCBI Taxonomy" id="13290"/>
    <lineage>
        <taxon>Eukaryota</taxon>
        <taxon>Fungi</taxon>
        <taxon>Dikarya</taxon>
        <taxon>Basidiomycota</taxon>
        <taxon>Ustilaginomycotina</taxon>
        <taxon>Exobasidiomycetes</taxon>
        <taxon>Tilletiales</taxon>
        <taxon>Tilletiaceae</taxon>
        <taxon>Tilletia</taxon>
    </lineage>
</organism>
<evidence type="ECO:0000256" key="1">
    <source>
        <dbReference type="SAM" id="SignalP"/>
    </source>
</evidence>
<proteinExistence type="predicted"/>